<dbReference type="PROSITE" id="PS50045">
    <property type="entry name" value="SIGMA54_INTERACT_4"/>
    <property type="match status" value="1"/>
</dbReference>
<dbReference type="Gene3D" id="1.10.10.60">
    <property type="entry name" value="Homeodomain-like"/>
    <property type="match status" value="1"/>
</dbReference>
<dbReference type="GO" id="GO:0000160">
    <property type="term" value="P:phosphorelay signal transduction system"/>
    <property type="evidence" value="ECO:0007669"/>
    <property type="project" value="UniProtKB-KW"/>
</dbReference>
<dbReference type="Pfam" id="PF02954">
    <property type="entry name" value="HTH_8"/>
    <property type="match status" value="1"/>
</dbReference>
<protein>
    <submittedName>
        <fullName evidence="10">Sigma-54-dependent Fis family transcriptional regulator</fullName>
    </submittedName>
</protein>
<dbReference type="SMART" id="SM00448">
    <property type="entry name" value="REC"/>
    <property type="match status" value="1"/>
</dbReference>
<dbReference type="EMBL" id="DRMS01000121">
    <property type="protein sequence ID" value="HFC91741.1"/>
    <property type="molecule type" value="Genomic_DNA"/>
</dbReference>
<dbReference type="InterPro" id="IPR011006">
    <property type="entry name" value="CheY-like_superfamily"/>
</dbReference>
<feature type="domain" description="Response regulatory" evidence="9">
    <location>
        <begin position="6"/>
        <end position="121"/>
    </location>
</feature>
<dbReference type="InterPro" id="IPR009057">
    <property type="entry name" value="Homeodomain-like_sf"/>
</dbReference>
<evidence type="ECO:0000256" key="7">
    <source>
        <dbReference type="PROSITE-ProRule" id="PRU00169"/>
    </source>
</evidence>
<dbReference type="Pfam" id="PF00072">
    <property type="entry name" value="Response_reg"/>
    <property type="match status" value="1"/>
</dbReference>
<feature type="domain" description="Sigma-54 factor interaction" evidence="8">
    <location>
        <begin position="143"/>
        <end position="371"/>
    </location>
</feature>
<keyword evidence="1 7" id="KW-0597">Phosphoprotein</keyword>
<keyword evidence="4" id="KW-0902">Two-component regulatory system</keyword>
<feature type="modified residue" description="4-aspartylphosphate" evidence="7">
    <location>
        <position position="55"/>
    </location>
</feature>
<keyword evidence="6" id="KW-0804">Transcription</keyword>
<dbReference type="PANTHER" id="PTHR32071:SF17">
    <property type="entry name" value="TRANSCRIPTIONAL REGULATOR (NTRC FAMILY)"/>
    <property type="match status" value="1"/>
</dbReference>
<dbReference type="InterPro" id="IPR002078">
    <property type="entry name" value="Sigma_54_int"/>
</dbReference>
<dbReference type="CDD" id="cd00009">
    <property type="entry name" value="AAA"/>
    <property type="match status" value="1"/>
</dbReference>
<proteinExistence type="predicted"/>
<dbReference type="InterPro" id="IPR027417">
    <property type="entry name" value="P-loop_NTPase"/>
</dbReference>
<evidence type="ECO:0000256" key="6">
    <source>
        <dbReference type="ARBA" id="ARBA00023163"/>
    </source>
</evidence>
<evidence type="ECO:0000259" key="9">
    <source>
        <dbReference type="PROSITE" id="PS50110"/>
    </source>
</evidence>
<dbReference type="Gene3D" id="3.40.50.2300">
    <property type="match status" value="1"/>
</dbReference>
<organism evidence="10">
    <name type="scientific">Leucothrix mucor</name>
    <dbReference type="NCBI Taxonomy" id="45248"/>
    <lineage>
        <taxon>Bacteria</taxon>
        <taxon>Pseudomonadati</taxon>
        <taxon>Pseudomonadota</taxon>
        <taxon>Gammaproteobacteria</taxon>
        <taxon>Thiotrichales</taxon>
        <taxon>Thiotrichaceae</taxon>
        <taxon>Leucothrix</taxon>
    </lineage>
</organism>
<dbReference type="CDD" id="cd17550">
    <property type="entry name" value="REC_NtrX-like"/>
    <property type="match status" value="1"/>
</dbReference>
<dbReference type="SUPFAM" id="SSF52540">
    <property type="entry name" value="P-loop containing nucleoside triphosphate hydrolases"/>
    <property type="match status" value="1"/>
</dbReference>
<evidence type="ECO:0000259" key="8">
    <source>
        <dbReference type="PROSITE" id="PS50045"/>
    </source>
</evidence>
<keyword evidence="2" id="KW-0547">Nucleotide-binding</keyword>
<dbReference type="GO" id="GO:0006355">
    <property type="term" value="P:regulation of DNA-templated transcription"/>
    <property type="evidence" value="ECO:0007669"/>
    <property type="project" value="InterPro"/>
</dbReference>
<evidence type="ECO:0000256" key="5">
    <source>
        <dbReference type="ARBA" id="ARBA00023015"/>
    </source>
</evidence>
<dbReference type="SUPFAM" id="SSF52172">
    <property type="entry name" value="CheY-like"/>
    <property type="match status" value="1"/>
</dbReference>
<dbReference type="InterPro" id="IPR002197">
    <property type="entry name" value="HTH_Fis"/>
</dbReference>
<dbReference type="GO" id="GO:0043565">
    <property type="term" value="F:sequence-specific DNA binding"/>
    <property type="evidence" value="ECO:0007669"/>
    <property type="project" value="InterPro"/>
</dbReference>
<dbReference type="Pfam" id="PF25601">
    <property type="entry name" value="AAA_lid_14"/>
    <property type="match status" value="1"/>
</dbReference>
<dbReference type="Proteomes" id="UP000885750">
    <property type="component" value="Unassembled WGS sequence"/>
</dbReference>
<accession>A0A7V2SYD8</accession>
<dbReference type="PANTHER" id="PTHR32071">
    <property type="entry name" value="TRANSCRIPTIONAL REGULATORY PROTEIN"/>
    <property type="match status" value="1"/>
</dbReference>
<dbReference type="PROSITE" id="PS50110">
    <property type="entry name" value="RESPONSE_REGULATORY"/>
    <property type="match status" value="1"/>
</dbReference>
<dbReference type="Pfam" id="PF00158">
    <property type="entry name" value="Sigma54_activat"/>
    <property type="match status" value="1"/>
</dbReference>
<reference evidence="10" key="1">
    <citation type="journal article" date="2020" name="mSystems">
        <title>Genome- and Community-Level Interaction Insights into Carbon Utilization and Element Cycling Functions of Hydrothermarchaeota in Hydrothermal Sediment.</title>
        <authorList>
            <person name="Zhou Z."/>
            <person name="Liu Y."/>
            <person name="Xu W."/>
            <person name="Pan J."/>
            <person name="Luo Z.H."/>
            <person name="Li M."/>
        </authorList>
    </citation>
    <scope>NUCLEOTIDE SEQUENCE [LARGE SCALE GENOMIC DNA]</scope>
    <source>
        <strain evidence="10">HyVt-493</strain>
    </source>
</reference>
<dbReference type="Gene3D" id="1.10.8.60">
    <property type="match status" value="1"/>
</dbReference>
<sequence>MTEKYNVLVVDDEPDIRELVGEILEDEGYHVITAKSAEQAREKRRLRRPDVVLLDIWMPGDDGISLLKSWKQSEGLCCPVIMMSGHGTIETAVEATRLGAYDYIEKPLSMAKMLLTIENALRSGQLEQENKGLKKQLQIPPAPIGSSEALVNLREQALRVAKHGSVILLYGEAGAGKEIFAHYIHTQSDRATRPFVKSIVSSYAKDQTDTQLATMMFGRVDGDKTEYGLFDEAQGGCLYLIDIDALPKSLQLMLLTVLRDNFYMRVDSFDRIELNMIIITSAQHDLRDDIEADRFNEALYDCLNIVPLYIPALREHSEDVSELLNYYVDQQTLKNGLPYRHFSVAAQNFLRNYHWLGNIRELRNLVQRLLILGTDTEIDQDEVEETLGASIPIFEQGIEKLLPNSLYDMPLRQAREQFEHDYLSYQLTQCGGNVSKLAERVKMERTHLYRKMRSLGIDPKKFNK</sequence>
<evidence type="ECO:0000256" key="1">
    <source>
        <dbReference type="ARBA" id="ARBA00022553"/>
    </source>
</evidence>
<evidence type="ECO:0000256" key="4">
    <source>
        <dbReference type="ARBA" id="ARBA00023012"/>
    </source>
</evidence>
<dbReference type="FunFam" id="3.40.50.2300:FF:000018">
    <property type="entry name" value="DNA-binding transcriptional regulator NtrC"/>
    <property type="match status" value="1"/>
</dbReference>
<dbReference type="AlphaFoldDB" id="A0A7V2SYD8"/>
<comment type="caution">
    <text evidence="10">The sequence shown here is derived from an EMBL/GenBank/DDBJ whole genome shotgun (WGS) entry which is preliminary data.</text>
</comment>
<dbReference type="GO" id="GO:0005524">
    <property type="term" value="F:ATP binding"/>
    <property type="evidence" value="ECO:0007669"/>
    <property type="project" value="UniProtKB-KW"/>
</dbReference>
<keyword evidence="3" id="KW-0067">ATP-binding</keyword>
<dbReference type="InterPro" id="IPR058031">
    <property type="entry name" value="AAA_lid_NorR"/>
</dbReference>
<name>A0A7V2SYD8_LEUMU</name>
<evidence type="ECO:0000313" key="10">
    <source>
        <dbReference type="EMBL" id="HFC91741.1"/>
    </source>
</evidence>
<gene>
    <name evidence="10" type="ORF">ENJ51_02895</name>
</gene>
<keyword evidence="5" id="KW-0805">Transcription regulation</keyword>
<evidence type="ECO:0000256" key="2">
    <source>
        <dbReference type="ARBA" id="ARBA00022741"/>
    </source>
</evidence>
<evidence type="ECO:0000256" key="3">
    <source>
        <dbReference type="ARBA" id="ARBA00022840"/>
    </source>
</evidence>
<dbReference type="Gene3D" id="3.40.50.300">
    <property type="entry name" value="P-loop containing nucleotide triphosphate hydrolases"/>
    <property type="match status" value="1"/>
</dbReference>
<dbReference type="InterPro" id="IPR001789">
    <property type="entry name" value="Sig_transdc_resp-reg_receiver"/>
</dbReference>
<dbReference type="SUPFAM" id="SSF46689">
    <property type="entry name" value="Homeodomain-like"/>
    <property type="match status" value="1"/>
</dbReference>